<dbReference type="InterPro" id="IPR050564">
    <property type="entry name" value="F420-G6PD/mer"/>
</dbReference>
<dbReference type="EMBL" id="NGFO01000002">
    <property type="protein sequence ID" value="OUC80514.1"/>
    <property type="molecule type" value="Genomic_DNA"/>
</dbReference>
<gene>
    <name evidence="3" type="ORF">CA982_01895</name>
</gene>
<organism evidence="3 4">
    <name type="scientific">Gordonia lacunae</name>
    <dbReference type="NCBI Taxonomy" id="417102"/>
    <lineage>
        <taxon>Bacteria</taxon>
        <taxon>Bacillati</taxon>
        <taxon>Actinomycetota</taxon>
        <taxon>Actinomycetes</taxon>
        <taxon>Mycobacteriales</taxon>
        <taxon>Gordoniaceae</taxon>
        <taxon>Gordonia</taxon>
    </lineage>
</organism>
<keyword evidence="4" id="KW-1185">Reference proteome</keyword>
<evidence type="ECO:0000313" key="3">
    <source>
        <dbReference type="EMBL" id="OUC80514.1"/>
    </source>
</evidence>
<dbReference type="STRING" id="417102.CA982_01895"/>
<dbReference type="PANTHER" id="PTHR43244:SF1">
    <property type="entry name" value="5,10-METHYLENETETRAHYDROMETHANOPTERIN REDUCTASE"/>
    <property type="match status" value="1"/>
</dbReference>
<keyword evidence="1" id="KW-0560">Oxidoreductase</keyword>
<name>A0A243QFU6_9ACTN</name>
<evidence type="ECO:0000259" key="2">
    <source>
        <dbReference type="Pfam" id="PF00296"/>
    </source>
</evidence>
<dbReference type="NCBIfam" id="TIGR03619">
    <property type="entry name" value="F420_Rv2161c"/>
    <property type="match status" value="1"/>
</dbReference>
<dbReference type="SUPFAM" id="SSF51679">
    <property type="entry name" value="Bacterial luciferase-like"/>
    <property type="match status" value="1"/>
</dbReference>
<dbReference type="OrthoDB" id="4074025at2"/>
<reference evidence="3 4" key="1">
    <citation type="submission" date="2017-05" db="EMBL/GenBank/DDBJ databases">
        <title>Biotechnological potential of actinobacteria isolated from South African environments.</title>
        <authorList>
            <person name="Le Roes-Hill M."/>
            <person name="Prins A."/>
            <person name="Durrell K.A."/>
        </authorList>
    </citation>
    <scope>NUCLEOTIDE SEQUENCE [LARGE SCALE GENOMIC DNA]</scope>
    <source>
        <strain evidence="3">BS2</strain>
    </source>
</reference>
<evidence type="ECO:0000256" key="1">
    <source>
        <dbReference type="ARBA" id="ARBA00023002"/>
    </source>
</evidence>
<dbReference type="InterPro" id="IPR011251">
    <property type="entry name" value="Luciferase-like_dom"/>
</dbReference>
<dbReference type="InterPro" id="IPR019921">
    <property type="entry name" value="Lucif-like_OxRdtase_Rv2161c"/>
</dbReference>
<dbReference type="InterPro" id="IPR036661">
    <property type="entry name" value="Luciferase-like_sf"/>
</dbReference>
<protein>
    <submittedName>
        <fullName evidence="3">LLM class F420-dependent oxidoreductase</fullName>
    </submittedName>
</protein>
<dbReference type="AlphaFoldDB" id="A0A243QFU6"/>
<accession>A0A243QFU6</accession>
<evidence type="ECO:0000313" key="4">
    <source>
        <dbReference type="Proteomes" id="UP000194632"/>
    </source>
</evidence>
<dbReference type="Pfam" id="PF00296">
    <property type="entry name" value="Bac_luciferase"/>
    <property type="match status" value="1"/>
</dbReference>
<feature type="domain" description="Luciferase-like" evidence="2">
    <location>
        <begin position="16"/>
        <end position="253"/>
    </location>
</feature>
<dbReference type="GO" id="GO:0016705">
    <property type="term" value="F:oxidoreductase activity, acting on paired donors, with incorporation or reduction of molecular oxygen"/>
    <property type="evidence" value="ECO:0007669"/>
    <property type="project" value="InterPro"/>
</dbReference>
<sequence length="296" mass="31126">MVRIGVTSPIVTRLPGVAGEWEASAGIAELAEIAVAADELGFEYLTCSEHVAVPTGVAATRGGTYWDPLSTFGFLAARTRRIRLLTQVLVLGYHHPLEIAKRYGTLDAISGGRVTLGVGVGSLREEFDLLGARFAGRGELADDALRAIRAAMSQREPSYDGTHHRFGGMLVEPHAVQPSVPVWVGGRTVRSLRRATQLGDGWVPFGLDRERLREMLSDVDLPADFEVILPAGGLDPADDPDGARADVAAASAAGATVVGVTVVASSVDHYIDQLTALAELFDLAAPATKSSGGGHP</sequence>
<dbReference type="Proteomes" id="UP000194632">
    <property type="component" value="Unassembled WGS sequence"/>
</dbReference>
<dbReference type="Gene3D" id="3.20.20.30">
    <property type="entry name" value="Luciferase-like domain"/>
    <property type="match status" value="1"/>
</dbReference>
<dbReference type="PANTHER" id="PTHR43244">
    <property type="match status" value="1"/>
</dbReference>
<comment type="caution">
    <text evidence="3">The sequence shown here is derived from an EMBL/GenBank/DDBJ whole genome shotgun (WGS) entry which is preliminary data.</text>
</comment>
<proteinExistence type="predicted"/>